<evidence type="ECO:0000256" key="10">
    <source>
        <dbReference type="PROSITE-ProRule" id="PRU01385"/>
    </source>
</evidence>
<dbReference type="AlphaFoldDB" id="A0A420IVY2"/>
<evidence type="ECO:0000256" key="1">
    <source>
        <dbReference type="ARBA" id="ARBA00000185"/>
    </source>
</evidence>
<evidence type="ECO:0000259" key="12">
    <source>
        <dbReference type="Pfam" id="PF21180"/>
    </source>
</evidence>
<dbReference type="GO" id="GO:0046872">
    <property type="term" value="F:metal ion binding"/>
    <property type="evidence" value="ECO:0007669"/>
    <property type="project" value="UniProtKB-KW"/>
</dbReference>
<comment type="catalytic activity">
    <reaction evidence="1">
        <text>ATP-dependent breakage, passage and rejoining of double-stranded DNA.</text>
        <dbReference type="EC" id="5.6.2.2"/>
    </reaction>
</comment>
<dbReference type="OrthoDB" id="5377392at2759"/>
<evidence type="ECO:0000256" key="2">
    <source>
        <dbReference type="ARBA" id="ARBA00001946"/>
    </source>
</evidence>
<dbReference type="GO" id="GO:0000706">
    <property type="term" value="P:meiotic DNA double-strand break processing"/>
    <property type="evidence" value="ECO:0007669"/>
    <property type="project" value="TreeGrafter"/>
</dbReference>
<dbReference type="SUPFAM" id="SSF56726">
    <property type="entry name" value="DNA topoisomerase IV, alpha subunit"/>
    <property type="match status" value="1"/>
</dbReference>
<dbReference type="Proteomes" id="UP000285405">
    <property type="component" value="Unassembled WGS sequence"/>
</dbReference>
<dbReference type="GO" id="GO:0042138">
    <property type="term" value="P:meiotic DNA double-strand break formation"/>
    <property type="evidence" value="ECO:0007669"/>
    <property type="project" value="TreeGrafter"/>
</dbReference>
<keyword evidence="5" id="KW-0479">Metal-binding</keyword>
<dbReference type="GO" id="GO:0003677">
    <property type="term" value="F:DNA binding"/>
    <property type="evidence" value="ECO:0007669"/>
    <property type="project" value="UniProtKB-UniRule"/>
</dbReference>
<dbReference type="Gene3D" id="1.10.10.10">
    <property type="entry name" value="Winged helix-like DNA-binding domain superfamily/Winged helix DNA-binding domain"/>
    <property type="match status" value="1"/>
</dbReference>
<dbReference type="InterPro" id="IPR002815">
    <property type="entry name" value="Spo11/TopoVI_A"/>
</dbReference>
<dbReference type="Gene3D" id="3.40.1360.10">
    <property type="match status" value="1"/>
</dbReference>
<reference evidence="13 14" key="1">
    <citation type="journal article" date="2018" name="BMC Genomics">
        <title>Comparative genome analyses reveal sequence features reflecting distinct modes of host-adaptation between dicot and monocot powdery mildew.</title>
        <authorList>
            <person name="Wu Y."/>
            <person name="Ma X."/>
            <person name="Pan Z."/>
            <person name="Kale S.D."/>
            <person name="Song Y."/>
            <person name="King H."/>
            <person name="Zhang Q."/>
            <person name="Presley C."/>
            <person name="Deng X."/>
            <person name="Wei C.I."/>
            <person name="Xiao S."/>
        </authorList>
    </citation>
    <scope>NUCLEOTIDE SEQUENCE [LARGE SCALE GENOMIC DNA]</scope>
    <source>
        <strain evidence="13">UCSC1</strain>
    </source>
</reference>
<dbReference type="GO" id="GO:0003918">
    <property type="term" value="F:DNA topoisomerase type II (double strand cut, ATP-hydrolyzing) activity"/>
    <property type="evidence" value="ECO:0007669"/>
    <property type="project" value="UniProtKB-EC"/>
</dbReference>
<dbReference type="InterPro" id="IPR034136">
    <property type="entry name" value="TOPRIM_Topo6A/Spo11"/>
</dbReference>
<evidence type="ECO:0000256" key="9">
    <source>
        <dbReference type="ARBA" id="ARBA00023235"/>
    </source>
</evidence>
<feature type="domain" description="Spo11/DNA topoisomerase VI subunit A N-terminal" evidence="11">
    <location>
        <begin position="94"/>
        <end position="165"/>
    </location>
</feature>
<dbReference type="GO" id="GO:0005524">
    <property type="term" value="F:ATP binding"/>
    <property type="evidence" value="ECO:0007669"/>
    <property type="project" value="InterPro"/>
</dbReference>
<gene>
    <name evidence="13" type="ORF">GcC1_053007</name>
</gene>
<dbReference type="Pfam" id="PF21180">
    <property type="entry name" value="TOP6A-Spo11_Toprim"/>
    <property type="match status" value="1"/>
</dbReference>
<keyword evidence="6" id="KW-0460">Magnesium</keyword>
<dbReference type="EC" id="5.6.2.2" evidence="4"/>
<evidence type="ECO:0000256" key="5">
    <source>
        <dbReference type="ARBA" id="ARBA00022723"/>
    </source>
</evidence>
<evidence type="ECO:0000313" key="14">
    <source>
        <dbReference type="Proteomes" id="UP000285405"/>
    </source>
</evidence>
<evidence type="ECO:0000313" key="13">
    <source>
        <dbReference type="EMBL" id="RKF78682.1"/>
    </source>
</evidence>
<dbReference type="InterPro" id="IPR036078">
    <property type="entry name" value="Spo11/TopoVI_A_sf"/>
</dbReference>
<dbReference type="Pfam" id="PF04406">
    <property type="entry name" value="TP6A_N"/>
    <property type="match status" value="1"/>
</dbReference>
<evidence type="ECO:0000256" key="3">
    <source>
        <dbReference type="ARBA" id="ARBA00006559"/>
    </source>
</evidence>
<dbReference type="InterPro" id="IPR036388">
    <property type="entry name" value="WH-like_DNA-bd_sf"/>
</dbReference>
<comment type="similarity">
    <text evidence="3 10">Belongs to the TOP6A family.</text>
</comment>
<evidence type="ECO:0000259" key="11">
    <source>
        <dbReference type="Pfam" id="PF04406"/>
    </source>
</evidence>
<protein>
    <recommendedName>
        <fullName evidence="4">DNA topoisomerase (ATP-hydrolyzing)</fullName>
        <ecNumber evidence="4">5.6.2.2</ecNumber>
    </recommendedName>
</protein>
<organism evidence="13 14">
    <name type="scientific">Golovinomyces cichoracearum</name>
    <dbReference type="NCBI Taxonomy" id="62708"/>
    <lineage>
        <taxon>Eukaryota</taxon>
        <taxon>Fungi</taxon>
        <taxon>Dikarya</taxon>
        <taxon>Ascomycota</taxon>
        <taxon>Pezizomycotina</taxon>
        <taxon>Leotiomycetes</taxon>
        <taxon>Erysiphales</taxon>
        <taxon>Erysiphaceae</taxon>
        <taxon>Golovinomyces</taxon>
    </lineage>
</organism>
<dbReference type="InterPro" id="IPR013049">
    <property type="entry name" value="Spo11/TopoVI_A_N"/>
</dbReference>
<feature type="domain" description="Topoisomerase 6 subunit A/Spo11 TOPRIM" evidence="12">
    <location>
        <begin position="215"/>
        <end position="368"/>
    </location>
</feature>
<name>A0A420IVY2_9PEZI</name>
<comment type="cofactor">
    <cofactor evidence="2">
        <name>Mg(2+)</name>
        <dbReference type="ChEBI" id="CHEBI:18420"/>
    </cofactor>
</comment>
<comment type="caution">
    <text evidence="13">The sequence shown here is derived from an EMBL/GenBank/DDBJ whole genome shotgun (WGS) entry which is preliminary data.</text>
</comment>
<dbReference type="CDD" id="cd00223">
    <property type="entry name" value="TOPRIM_TopoIIB_SPO"/>
    <property type="match status" value="1"/>
</dbReference>
<proteinExistence type="inferred from homology"/>
<sequence length="383" mass="43559">MDLDSTTQMISTHVEDIEQHRLGQPQSQAGLVITKIEHIFETIADCILEKKKELVIQLKTKSKAKETNEILNIGIPEEKIRNVTFPSRKPREAWRFAVLLRILELSHEALVTGIVITKRSVSLLFFLNRDVYYKEPELFKHQSVVDRYLNDIAFTFGVERDALNVVAAAKGLVAGSFTVTQYGCASIDCSQGLEGVLVPSCEKIKNIITHDVCWILVIEKEATFRTLVSSLYWKNSLAGKGILITAKGYPDIQTRRFLHCLHTRYTEIPIYALMDFDPDGIGIMATYKHGSMNSVCQKNINIPKIEWLGIKSHDFLRKKITLQGLQNLSGRDRRLASAMIERAKDLEWKSELQIMLMLNLKAEIQILGGADLLCRWLDFNLLN</sequence>
<dbReference type="PANTHER" id="PTHR10848:SF0">
    <property type="entry name" value="MEIOTIC RECOMBINATION PROTEIN SPO11"/>
    <property type="match status" value="1"/>
</dbReference>
<dbReference type="PANTHER" id="PTHR10848">
    <property type="entry name" value="MEIOTIC RECOMBINATION PROTEIN SPO11"/>
    <property type="match status" value="1"/>
</dbReference>
<dbReference type="PRINTS" id="PR01550">
    <property type="entry name" value="TOP6AFAMILY"/>
</dbReference>
<evidence type="ECO:0000256" key="6">
    <source>
        <dbReference type="ARBA" id="ARBA00022842"/>
    </source>
</evidence>
<dbReference type="GO" id="GO:0000228">
    <property type="term" value="C:nuclear chromosome"/>
    <property type="evidence" value="ECO:0007669"/>
    <property type="project" value="TreeGrafter"/>
</dbReference>
<evidence type="ECO:0000256" key="7">
    <source>
        <dbReference type="ARBA" id="ARBA00023029"/>
    </source>
</evidence>
<evidence type="ECO:0000256" key="8">
    <source>
        <dbReference type="ARBA" id="ARBA00023125"/>
    </source>
</evidence>
<keyword evidence="9" id="KW-0413">Isomerase</keyword>
<accession>A0A420IVY2</accession>
<evidence type="ECO:0000256" key="4">
    <source>
        <dbReference type="ARBA" id="ARBA00012895"/>
    </source>
</evidence>
<dbReference type="PROSITE" id="PS52041">
    <property type="entry name" value="TOPO_IIB"/>
    <property type="match status" value="1"/>
</dbReference>
<dbReference type="GO" id="GO:0007131">
    <property type="term" value="P:reciprocal meiotic recombination"/>
    <property type="evidence" value="ECO:0007669"/>
    <property type="project" value="TreeGrafter"/>
</dbReference>
<dbReference type="EMBL" id="MCBR01005352">
    <property type="protein sequence ID" value="RKF78682.1"/>
    <property type="molecule type" value="Genomic_DNA"/>
</dbReference>
<keyword evidence="8 10" id="KW-0238">DNA-binding</keyword>
<keyword evidence="7" id="KW-0799">Topoisomerase</keyword>
<comment type="caution">
    <text evidence="10">Lacks conserved residue(s) required for the propagation of feature annotation.</text>
</comment>